<dbReference type="EMBL" id="JAHYIQ010000033">
    <property type="protein sequence ID" value="KAK1120117.1"/>
    <property type="molecule type" value="Genomic_DNA"/>
</dbReference>
<evidence type="ECO:0000313" key="1">
    <source>
        <dbReference type="EMBL" id="KAK1120117.1"/>
    </source>
</evidence>
<protein>
    <submittedName>
        <fullName evidence="1">Uncharacterized protein</fullName>
    </submittedName>
</protein>
<dbReference type="Proteomes" id="UP001177670">
    <property type="component" value="Unassembled WGS sequence"/>
</dbReference>
<sequence>MEKSLQGNRKYRDNSYKVVTSKLKLKEASMVFSGEEAKKKKDRGTFQDNTEIGALECLLGEHGAVTSLQRCRKTSERNRTRGI</sequence>
<dbReference type="AlphaFoldDB" id="A0AA40KH38"/>
<gene>
    <name evidence="1" type="ORF">K0M31_012841</name>
</gene>
<organism evidence="1 2">
    <name type="scientific">Melipona bicolor</name>
    <dbReference type="NCBI Taxonomy" id="60889"/>
    <lineage>
        <taxon>Eukaryota</taxon>
        <taxon>Metazoa</taxon>
        <taxon>Ecdysozoa</taxon>
        <taxon>Arthropoda</taxon>
        <taxon>Hexapoda</taxon>
        <taxon>Insecta</taxon>
        <taxon>Pterygota</taxon>
        <taxon>Neoptera</taxon>
        <taxon>Endopterygota</taxon>
        <taxon>Hymenoptera</taxon>
        <taxon>Apocrita</taxon>
        <taxon>Aculeata</taxon>
        <taxon>Apoidea</taxon>
        <taxon>Anthophila</taxon>
        <taxon>Apidae</taxon>
        <taxon>Melipona</taxon>
    </lineage>
</organism>
<proteinExistence type="predicted"/>
<name>A0AA40KH38_9HYME</name>
<comment type="caution">
    <text evidence="1">The sequence shown here is derived from an EMBL/GenBank/DDBJ whole genome shotgun (WGS) entry which is preliminary data.</text>
</comment>
<reference evidence="1" key="1">
    <citation type="submission" date="2021-10" db="EMBL/GenBank/DDBJ databases">
        <title>Melipona bicolor Genome sequencing and assembly.</title>
        <authorList>
            <person name="Araujo N.S."/>
            <person name="Arias M.C."/>
        </authorList>
    </citation>
    <scope>NUCLEOTIDE SEQUENCE</scope>
    <source>
        <strain evidence="1">USP_2M_L1-L4_2017</strain>
        <tissue evidence="1">Whole body</tissue>
    </source>
</reference>
<keyword evidence="2" id="KW-1185">Reference proteome</keyword>
<accession>A0AA40KH38</accession>
<evidence type="ECO:0000313" key="2">
    <source>
        <dbReference type="Proteomes" id="UP001177670"/>
    </source>
</evidence>